<keyword evidence="1" id="KW-0472">Membrane</keyword>
<feature type="domain" description="Glycosyltransferase RgtA/B/C/D-like" evidence="2">
    <location>
        <begin position="62"/>
        <end position="191"/>
    </location>
</feature>
<feature type="transmembrane region" description="Helical" evidence="1">
    <location>
        <begin position="318"/>
        <end position="338"/>
    </location>
</feature>
<feature type="transmembrane region" description="Helical" evidence="1">
    <location>
        <begin position="408"/>
        <end position="427"/>
    </location>
</feature>
<reference evidence="3 4" key="1">
    <citation type="journal article" date="2019" name="Int. J. Syst. Evol. Microbiol.">
        <title>The Global Catalogue of Microorganisms (GCM) 10K type strain sequencing project: providing services to taxonomists for standard genome sequencing and annotation.</title>
        <authorList>
            <consortium name="The Broad Institute Genomics Platform"/>
            <consortium name="The Broad Institute Genome Sequencing Center for Infectious Disease"/>
            <person name="Wu L."/>
            <person name="Ma J."/>
        </authorList>
    </citation>
    <scope>NUCLEOTIDE SEQUENCE [LARGE SCALE GENOMIC DNA]</scope>
    <source>
        <strain evidence="3 4">JCM 16327</strain>
    </source>
</reference>
<comment type="caution">
    <text evidence="3">The sequence shown here is derived from an EMBL/GenBank/DDBJ whole genome shotgun (WGS) entry which is preliminary data.</text>
</comment>
<keyword evidence="4" id="KW-1185">Reference proteome</keyword>
<keyword evidence="1" id="KW-0812">Transmembrane</keyword>
<accession>A0AAV3T2A8</accession>
<dbReference type="NCBIfam" id="TIGR03663">
    <property type="entry name" value="flippase activity-associated protein Agl23"/>
    <property type="match status" value="1"/>
</dbReference>
<dbReference type="PIRSF" id="PIRSF030218">
    <property type="entry name" value="Mannosyltr_MA4085_prd"/>
    <property type="match status" value="1"/>
</dbReference>
<dbReference type="InterPro" id="IPR016950">
    <property type="entry name" value="Manno-Trfase_MA4085_prd"/>
</dbReference>
<evidence type="ECO:0000256" key="1">
    <source>
        <dbReference type="SAM" id="Phobius"/>
    </source>
</evidence>
<sequence length="575" mass="63087">MLPSRLGRRRVVAGLLALTAAALLVRFWALGLRVFHWDEGRVGYWILRYVETGHYDYEPIIHGPFLYHVNKYVFGLFGASDATARAVVALVGGLLPLAAWLFRDHLTDTEVLGFAGFLAINPVLVYYSRFMRNDVLVAAFSLLALGLVVRALATGRRWYWPAATVALALAFTTKANALLYLVCWAGALLLVADHRVLGGDEGWVADVRAWLWNAADATVAWLDGLRDPDRRDGSLPDHLVAGFDALADGALGKYLPRAVGLGLLFSLVTAFFFAPRPGLLHAFTSIDGFEAATLGAFEEMFSVWGGGHEHSYVEYLELAVRAHAAVALPLSALAIAGFVYDRYWLGRRDFVEFCAYWGLFSVVGYPIVTDIAAHWSLVHAMVPLAVPAAVGVGWIAERGVAFWRRDDRVGATVAVVVLLAVAGYAGATAYQTSYENPASADNPLVQYGQPGLDHALLADLDAAVSGSENTVLFYGEHFYTTTDPSPYLVDGTREPQHWTYRLPLPWYLERFGADSESTLSANAVASQQPPVVVALADEYDDLNPVLENYTAYTYRMTSTDTPTVFWIRNDTHEPA</sequence>
<feature type="transmembrane region" description="Helical" evidence="1">
    <location>
        <begin position="165"/>
        <end position="192"/>
    </location>
</feature>
<dbReference type="GeneID" id="68573654"/>
<proteinExistence type="predicted"/>
<feature type="transmembrane region" description="Helical" evidence="1">
    <location>
        <begin position="111"/>
        <end position="129"/>
    </location>
</feature>
<feature type="transmembrane region" description="Helical" evidence="1">
    <location>
        <begin position="374"/>
        <end position="396"/>
    </location>
</feature>
<dbReference type="InterPro" id="IPR038731">
    <property type="entry name" value="RgtA/B/C-like"/>
</dbReference>
<evidence type="ECO:0000259" key="2">
    <source>
        <dbReference type="Pfam" id="PF13231"/>
    </source>
</evidence>
<protein>
    <submittedName>
        <fullName evidence="3">TIGR03663 family protein</fullName>
    </submittedName>
</protein>
<feature type="transmembrane region" description="Helical" evidence="1">
    <location>
        <begin position="350"/>
        <end position="368"/>
    </location>
</feature>
<dbReference type="Proteomes" id="UP001500194">
    <property type="component" value="Unassembled WGS sequence"/>
</dbReference>
<feature type="transmembrane region" description="Helical" evidence="1">
    <location>
        <begin position="254"/>
        <end position="274"/>
    </location>
</feature>
<dbReference type="PANTHER" id="PTHR41710:SF2">
    <property type="entry name" value="GLYCOSYL TRANSFERASE FAMILY 39_83 DOMAIN-CONTAINING PROTEIN"/>
    <property type="match status" value="1"/>
</dbReference>
<feature type="transmembrane region" description="Helical" evidence="1">
    <location>
        <begin position="135"/>
        <end position="153"/>
    </location>
</feature>
<dbReference type="Pfam" id="PF13231">
    <property type="entry name" value="PMT_2"/>
    <property type="match status" value="1"/>
</dbReference>
<dbReference type="EMBL" id="BAAADU010000002">
    <property type="protein sequence ID" value="GAA0653874.1"/>
    <property type="molecule type" value="Genomic_DNA"/>
</dbReference>
<dbReference type="RefSeq" id="WP_227260607.1">
    <property type="nucleotide sequence ID" value="NZ_BAAADU010000002.1"/>
</dbReference>
<dbReference type="AlphaFoldDB" id="A0AAV3T2A8"/>
<dbReference type="InterPro" id="IPR019962">
    <property type="entry name" value="CHP03663"/>
</dbReference>
<keyword evidence="1" id="KW-1133">Transmembrane helix</keyword>
<evidence type="ECO:0000313" key="3">
    <source>
        <dbReference type="EMBL" id="GAA0653874.1"/>
    </source>
</evidence>
<gene>
    <name evidence="3" type="ORF">GCM10009019_16690</name>
</gene>
<name>A0AAV3T2A8_9EURY</name>
<evidence type="ECO:0000313" key="4">
    <source>
        <dbReference type="Proteomes" id="UP001500194"/>
    </source>
</evidence>
<dbReference type="PANTHER" id="PTHR41710">
    <property type="entry name" value="GLYCOSYL TRANSFERASE, FAMILY 39"/>
    <property type="match status" value="1"/>
</dbReference>
<organism evidence="3 4">
    <name type="scientific">Salarchaeum japonicum</name>
    <dbReference type="NCBI Taxonomy" id="555573"/>
    <lineage>
        <taxon>Archaea</taxon>
        <taxon>Methanobacteriati</taxon>
        <taxon>Methanobacteriota</taxon>
        <taxon>Stenosarchaea group</taxon>
        <taxon>Halobacteria</taxon>
        <taxon>Halobacteriales</taxon>
        <taxon>Halobacteriaceae</taxon>
    </lineage>
</organism>